<dbReference type="InterPro" id="IPR015020">
    <property type="entry name" value="Rv2525c-like_Glyco_Hydro-like"/>
</dbReference>
<reference evidence="4" key="1">
    <citation type="submission" date="2021-04" db="EMBL/GenBank/DDBJ databases">
        <title>Genome based classification of Actinospica acidithermotolerans sp. nov., an actinobacterium isolated from an Indonesian hot spring.</title>
        <authorList>
            <person name="Kusuma A.B."/>
            <person name="Putra K.E."/>
            <person name="Nafisah S."/>
            <person name="Loh J."/>
            <person name="Nouioui I."/>
            <person name="Goodfellow M."/>
        </authorList>
    </citation>
    <scope>NUCLEOTIDE SEQUENCE</scope>
    <source>
        <strain evidence="4">MGRD01-02</strain>
    </source>
</reference>
<evidence type="ECO:0000259" key="3">
    <source>
        <dbReference type="Pfam" id="PF08924"/>
    </source>
</evidence>
<dbReference type="Pfam" id="PF13517">
    <property type="entry name" value="FG-GAP_3"/>
    <property type="match status" value="1"/>
</dbReference>
<protein>
    <submittedName>
        <fullName evidence="4">DUF1906 domain-containing protein</fullName>
    </submittedName>
</protein>
<dbReference type="SUPFAM" id="SSF51445">
    <property type="entry name" value="(Trans)glycosidases"/>
    <property type="match status" value="1"/>
</dbReference>
<evidence type="ECO:0000313" key="4">
    <source>
        <dbReference type="EMBL" id="MBR7829130.1"/>
    </source>
</evidence>
<keyword evidence="5" id="KW-1185">Reference proteome</keyword>
<dbReference type="PANTHER" id="PTHR44103:SF1">
    <property type="entry name" value="PROPROTEIN CONVERTASE P"/>
    <property type="match status" value="1"/>
</dbReference>
<dbReference type="InterPro" id="IPR028994">
    <property type="entry name" value="Integrin_alpha_N"/>
</dbReference>
<dbReference type="EMBL" id="JAGSOH010000075">
    <property type="protein sequence ID" value="MBR7829130.1"/>
    <property type="molecule type" value="Genomic_DNA"/>
</dbReference>
<dbReference type="SUPFAM" id="SSF69318">
    <property type="entry name" value="Integrin alpha N-terminal domain"/>
    <property type="match status" value="1"/>
</dbReference>
<dbReference type="Gene3D" id="2.115.10.10">
    <property type="entry name" value="Tachylectin 2"/>
    <property type="match status" value="1"/>
</dbReference>
<comment type="caution">
    <text evidence="4">The sequence shown here is derived from an EMBL/GenBank/DDBJ whole genome shotgun (WGS) entry which is preliminary data.</text>
</comment>
<dbReference type="Proteomes" id="UP000676325">
    <property type="component" value="Unassembled WGS sequence"/>
</dbReference>
<dbReference type="Gene3D" id="3.20.20.80">
    <property type="entry name" value="Glycosidases"/>
    <property type="match status" value="1"/>
</dbReference>
<name>A0A941EAA7_9ACTN</name>
<dbReference type="InterPro" id="IPR013517">
    <property type="entry name" value="FG-GAP"/>
</dbReference>
<accession>A0A941EAA7</accession>
<feature type="signal peptide" evidence="2">
    <location>
        <begin position="1"/>
        <end position="28"/>
    </location>
</feature>
<organism evidence="4 5">
    <name type="scientific">Actinospica acidithermotolerans</name>
    <dbReference type="NCBI Taxonomy" id="2828514"/>
    <lineage>
        <taxon>Bacteria</taxon>
        <taxon>Bacillati</taxon>
        <taxon>Actinomycetota</taxon>
        <taxon>Actinomycetes</taxon>
        <taxon>Catenulisporales</taxon>
        <taxon>Actinospicaceae</taxon>
        <taxon>Actinospica</taxon>
    </lineage>
</organism>
<gene>
    <name evidence="4" type="ORF">KDK95_22675</name>
</gene>
<sequence length="672" mass="67697">MRIRPFGRVLTTALLVAGPSAVLLPAQATVGGPADASGTKSVSYLGHSFTVPASWPVISLTAGSDTCVQYDRHAVYLGTPPADEDCPAGTMGRTDALVVQPASTGGSGSGPARATEDAVSHEIDSYAAGISVTATYFSSPDEVRSILASAGLPLPTSAAAAPANPTPQTRTAPAAATVSAAASRYTGRAFDPCTAPSSSTMNAWKNSSPYGAIGVYLGGVNMGCSQPNLTASWVSAQVSAGWRFFLLYVGPQAPGSSCTSCSTITSASSQGASAAQDAASHAASLGFGAGTPIIYDMEDYAPRGTPAVLSFMSSWANELHALGYSAGEYSSLSSGISDLIANPGSTTPDLIDFAAWDGNAFTGDSSIPDADWANHERIHQYSGGVTQTFGGYSINVDQDYLDVQGSFNTPVGGVLGDVTGDGRPDILAIAPNGNLVVYPNTGGAGVHTFGQAMQVGSGWNGYTIVAVANPYASGRAGLIAVSPDGTLYYYPNTGGSGMNTFGGPIQIGSGWNGFTIVASADVYGVGRPGLLAVAADGTLDYYPNTGGTATGTFGAPIQLGSGWNGWTVDVADIDGDGRPDLLAVDSTGALYVYPNTGQATGATFGAPTQVGSGWSGWQAIDVGTLAGSAPAEILGIDSSGALYEYPNTSVGGSVSFGPPTQVGSGWSGYAMD</sequence>
<dbReference type="PANTHER" id="PTHR44103">
    <property type="entry name" value="PROPROTEIN CONVERTASE P"/>
    <property type="match status" value="1"/>
</dbReference>
<evidence type="ECO:0000256" key="2">
    <source>
        <dbReference type="SAM" id="SignalP"/>
    </source>
</evidence>
<dbReference type="InterPro" id="IPR017853">
    <property type="entry name" value="GH"/>
</dbReference>
<keyword evidence="1 2" id="KW-0732">Signal</keyword>
<feature type="chain" id="PRO_5037268103" evidence="2">
    <location>
        <begin position="29"/>
        <end position="672"/>
    </location>
</feature>
<evidence type="ECO:0000256" key="1">
    <source>
        <dbReference type="ARBA" id="ARBA00022729"/>
    </source>
</evidence>
<dbReference type="Pfam" id="PF08924">
    <property type="entry name" value="Rv2525c_GlyHyd-like"/>
    <property type="match status" value="1"/>
</dbReference>
<dbReference type="AlphaFoldDB" id="A0A941EAA7"/>
<feature type="domain" description="Rv2525c-like glycoside hydrolase-like" evidence="3">
    <location>
        <begin position="202"/>
        <end position="400"/>
    </location>
</feature>
<proteinExistence type="predicted"/>
<evidence type="ECO:0000313" key="5">
    <source>
        <dbReference type="Proteomes" id="UP000676325"/>
    </source>
</evidence>
<dbReference type="RefSeq" id="WP_212520266.1">
    <property type="nucleotide sequence ID" value="NZ_JAGSOH010000075.1"/>
</dbReference>